<keyword evidence="1" id="KW-0812">Transmembrane</keyword>
<gene>
    <name evidence="2" type="ORF">B9Q30_13655</name>
</gene>
<keyword evidence="1" id="KW-0472">Membrane</keyword>
<feature type="transmembrane region" description="Helical" evidence="1">
    <location>
        <begin position="15"/>
        <end position="36"/>
    </location>
</feature>
<proteinExistence type="predicted"/>
<evidence type="ECO:0000313" key="2">
    <source>
        <dbReference type="EMBL" id="PJD84198.1"/>
    </source>
</evidence>
<sequence>MSETKNLKESNKTTIYAVITVLCVVIFLIQLGIEGYVNIKNIYAGLGISGGVSVISLLLVNIIPQNFKHILVFWRVKRVLPGNRVIELCRKDERLNMNDLQNKWPELFLHDMPEQDRNPFWYKNIYKKTDSSAQVIDAHKNFLLFRDLCSATLVMFLCAGLLKFISIDGLHIKWIVLAFLFIMTFIFSVISRHYGNRMVTSAVAVGADS</sequence>
<dbReference type="EMBL" id="NEEW01000006">
    <property type="protein sequence ID" value="PJD84198.1"/>
    <property type="molecule type" value="Genomic_DNA"/>
</dbReference>
<name>A0A2J0PXL4_9ENTR</name>
<dbReference type="OrthoDB" id="9179946at2"/>
<reference evidence="2 3" key="1">
    <citation type="journal article" date="2017" name="J. Antimicrob. Chemother.">
        <title>Characterization of the population structure, drug resistance mechanisms and plasmids of the community-associated Enterobacter cloacae complex in China.</title>
        <authorList>
            <person name="Zhou K."/>
            <person name="Yu W."/>
            <person name="Cao X."/>
            <person name="Shen P."/>
            <person name="Lu H."/>
            <person name="Luo Q."/>
            <person name="Rossen J.W.A."/>
            <person name="Xiao Y."/>
        </authorList>
    </citation>
    <scope>NUCLEOTIDE SEQUENCE [LARGE SCALE GENOMIC DNA]</scope>
    <source>
        <strain evidence="2 3">ECC904</strain>
    </source>
</reference>
<evidence type="ECO:0000313" key="3">
    <source>
        <dbReference type="Proteomes" id="UP000229974"/>
    </source>
</evidence>
<feature type="transmembrane region" description="Helical" evidence="1">
    <location>
        <begin position="42"/>
        <end position="63"/>
    </location>
</feature>
<organism evidence="2 3">
    <name type="scientific">Enterobacter hormaechei</name>
    <dbReference type="NCBI Taxonomy" id="158836"/>
    <lineage>
        <taxon>Bacteria</taxon>
        <taxon>Pseudomonadati</taxon>
        <taxon>Pseudomonadota</taxon>
        <taxon>Gammaproteobacteria</taxon>
        <taxon>Enterobacterales</taxon>
        <taxon>Enterobacteriaceae</taxon>
        <taxon>Enterobacter</taxon>
        <taxon>Enterobacter cloacae complex</taxon>
    </lineage>
</organism>
<feature type="transmembrane region" description="Helical" evidence="1">
    <location>
        <begin position="148"/>
        <end position="166"/>
    </location>
</feature>
<dbReference type="RefSeq" id="WP_001513936.1">
    <property type="nucleotide sequence ID" value="NZ_FJXN01000003.1"/>
</dbReference>
<dbReference type="AlphaFoldDB" id="A0A2J0PXL4"/>
<dbReference type="Proteomes" id="UP000229974">
    <property type="component" value="Unassembled WGS sequence"/>
</dbReference>
<accession>A0A2J0PXL4</accession>
<protein>
    <submittedName>
        <fullName evidence="2">Uncharacterized protein</fullName>
    </submittedName>
</protein>
<evidence type="ECO:0000256" key="1">
    <source>
        <dbReference type="SAM" id="Phobius"/>
    </source>
</evidence>
<comment type="caution">
    <text evidence="2">The sequence shown here is derived from an EMBL/GenBank/DDBJ whole genome shotgun (WGS) entry which is preliminary data.</text>
</comment>
<keyword evidence="1" id="KW-1133">Transmembrane helix</keyword>
<feature type="transmembrane region" description="Helical" evidence="1">
    <location>
        <begin position="172"/>
        <end position="190"/>
    </location>
</feature>